<dbReference type="EMBL" id="MT143893">
    <property type="protein sequence ID" value="QJB05023.1"/>
    <property type="molecule type" value="Genomic_DNA"/>
</dbReference>
<dbReference type="AlphaFoldDB" id="A0A6H1Z789"/>
<evidence type="ECO:0000313" key="2">
    <source>
        <dbReference type="EMBL" id="QJA43321.1"/>
    </source>
</evidence>
<proteinExistence type="predicted"/>
<keyword evidence="1" id="KW-0472">Membrane</keyword>
<gene>
    <name evidence="2" type="ORF">MM171A00247_0035</name>
    <name evidence="3" type="ORF">MM171B00144_0062</name>
</gene>
<sequence>MKPENLKQEHFVLMERFLSIAKENSAAFKEMREDFDDKMSDIKDIVSMLRAEVEKLSSYIEASKGDHDKLITVEFLIQQGIKDSDALHEKHRNFEKELRNLNEWKIKIAVYISGVSFIVSILTAIILRKIFQ</sequence>
<protein>
    <submittedName>
        <fullName evidence="2">Uncharacterized protein</fullName>
    </submittedName>
</protein>
<evidence type="ECO:0000256" key="1">
    <source>
        <dbReference type="SAM" id="Phobius"/>
    </source>
</evidence>
<name>A0A6H1Z789_9ZZZZ</name>
<keyword evidence="1" id="KW-1133">Transmembrane helix</keyword>
<feature type="transmembrane region" description="Helical" evidence="1">
    <location>
        <begin position="108"/>
        <end position="127"/>
    </location>
</feature>
<dbReference type="EMBL" id="MT143700">
    <property type="protein sequence ID" value="QJA43321.1"/>
    <property type="molecule type" value="Genomic_DNA"/>
</dbReference>
<evidence type="ECO:0000313" key="3">
    <source>
        <dbReference type="EMBL" id="QJB05023.1"/>
    </source>
</evidence>
<accession>A0A6H1Z789</accession>
<organism evidence="2">
    <name type="scientific">viral metagenome</name>
    <dbReference type="NCBI Taxonomy" id="1070528"/>
    <lineage>
        <taxon>unclassified sequences</taxon>
        <taxon>metagenomes</taxon>
        <taxon>organismal metagenomes</taxon>
    </lineage>
</organism>
<keyword evidence="1" id="KW-0812">Transmembrane</keyword>
<reference evidence="2" key="1">
    <citation type="submission" date="2020-03" db="EMBL/GenBank/DDBJ databases">
        <title>The deep terrestrial virosphere.</title>
        <authorList>
            <person name="Holmfeldt K."/>
            <person name="Nilsson E."/>
            <person name="Simone D."/>
            <person name="Lopez-Fernandez M."/>
            <person name="Wu X."/>
            <person name="de Brujin I."/>
            <person name="Lundin D."/>
            <person name="Andersson A."/>
            <person name="Bertilsson S."/>
            <person name="Dopson M."/>
        </authorList>
    </citation>
    <scope>NUCLEOTIDE SEQUENCE</scope>
    <source>
        <strain evidence="2">MM171A00247</strain>
        <strain evidence="3">MM171B00144</strain>
    </source>
</reference>